<reference evidence="2" key="1">
    <citation type="journal article" date="2022" name="bioRxiv">
        <title>Sequencing and chromosome-scale assembly of the giantPleurodeles waltlgenome.</title>
        <authorList>
            <person name="Brown T."/>
            <person name="Elewa A."/>
            <person name="Iarovenko S."/>
            <person name="Subramanian E."/>
            <person name="Araus A.J."/>
            <person name="Petzold A."/>
            <person name="Susuki M."/>
            <person name="Suzuki K.-i.T."/>
            <person name="Hayashi T."/>
            <person name="Toyoda A."/>
            <person name="Oliveira C."/>
            <person name="Osipova E."/>
            <person name="Leigh N.D."/>
            <person name="Simon A."/>
            <person name="Yun M.H."/>
        </authorList>
    </citation>
    <scope>NUCLEOTIDE SEQUENCE</scope>
    <source>
        <strain evidence="2">20211129_DDA</strain>
        <tissue evidence="2">Liver</tissue>
    </source>
</reference>
<evidence type="ECO:0000313" key="2">
    <source>
        <dbReference type="EMBL" id="KAJ1131905.1"/>
    </source>
</evidence>
<feature type="compositionally biased region" description="Basic and acidic residues" evidence="1">
    <location>
        <begin position="274"/>
        <end position="293"/>
    </location>
</feature>
<feature type="region of interest" description="Disordered" evidence="1">
    <location>
        <begin position="263"/>
        <end position="337"/>
    </location>
</feature>
<protein>
    <submittedName>
        <fullName evidence="2">Uncharacterized protein</fullName>
    </submittedName>
</protein>
<accession>A0AAV7PY39</accession>
<organism evidence="2 3">
    <name type="scientific">Pleurodeles waltl</name>
    <name type="common">Iberian ribbed newt</name>
    <dbReference type="NCBI Taxonomy" id="8319"/>
    <lineage>
        <taxon>Eukaryota</taxon>
        <taxon>Metazoa</taxon>
        <taxon>Chordata</taxon>
        <taxon>Craniata</taxon>
        <taxon>Vertebrata</taxon>
        <taxon>Euteleostomi</taxon>
        <taxon>Amphibia</taxon>
        <taxon>Batrachia</taxon>
        <taxon>Caudata</taxon>
        <taxon>Salamandroidea</taxon>
        <taxon>Salamandridae</taxon>
        <taxon>Pleurodelinae</taxon>
        <taxon>Pleurodeles</taxon>
    </lineage>
</organism>
<dbReference type="Proteomes" id="UP001066276">
    <property type="component" value="Chromosome 7"/>
</dbReference>
<keyword evidence="3" id="KW-1185">Reference proteome</keyword>
<dbReference type="AlphaFoldDB" id="A0AAV7PY39"/>
<evidence type="ECO:0000256" key="1">
    <source>
        <dbReference type="SAM" id="MobiDB-lite"/>
    </source>
</evidence>
<comment type="caution">
    <text evidence="2">The sequence shown here is derived from an EMBL/GenBank/DDBJ whole genome shotgun (WGS) entry which is preliminary data.</text>
</comment>
<sequence>MRTVAATCTASRLLTGLLEFTWRSVLFWGPREGRVRTVSSPPWGLADLRRRPGGEGTCVRRGLGSLIAAPSEGNNLTPLLLLSPGWLMDIEDGPCEAGVVELVSQAVYLAPPLSDSCSPTGDSPLPVNCLAATGVVSVASLPTLDSPCVLHKQSDCRAFVTTFAEGAGFAWEASNGSLWFMAPMTHRGGLVLDNLDSPGTTAHQHHDHGWTEPDNVAKAEIAAMGTQESLVPPSAPAQTHEEHMQALSTATTMWVERHLLPPQAPEDTISGRLGEAEADPKDPNISKALKEDLLIVDEETGTTPPKEELSFPHEPLPQASNPERRPQEQLPISFIFR</sequence>
<evidence type="ECO:0000313" key="3">
    <source>
        <dbReference type="Proteomes" id="UP001066276"/>
    </source>
</evidence>
<proteinExistence type="predicted"/>
<gene>
    <name evidence="2" type="ORF">NDU88_010235</name>
</gene>
<dbReference type="EMBL" id="JANPWB010000011">
    <property type="protein sequence ID" value="KAJ1131905.1"/>
    <property type="molecule type" value="Genomic_DNA"/>
</dbReference>
<name>A0AAV7PY39_PLEWA</name>